<dbReference type="PANTHER" id="PTHR35802:SF1">
    <property type="entry name" value="PROTEASE SYNTHASE AND SPORULATION PROTEIN PAI 2"/>
    <property type="match status" value="1"/>
</dbReference>
<reference evidence="1 2" key="1">
    <citation type="submission" date="2019-05" db="EMBL/GenBank/DDBJ databases">
        <authorList>
            <person name="Pankratov T."/>
            <person name="Grouzdev D."/>
        </authorList>
    </citation>
    <scope>NUCLEOTIDE SEQUENCE [LARGE SCALE GENOMIC DNA]</scope>
    <source>
        <strain evidence="1 2">KEBCLARHB70R</strain>
    </source>
</reference>
<dbReference type="Proteomes" id="UP000305654">
    <property type="component" value="Unassembled WGS sequence"/>
</dbReference>
<proteinExistence type="predicted"/>
<dbReference type="Gene3D" id="2.30.110.10">
    <property type="entry name" value="Electron Transport, Fmn-binding Protein, Chain A"/>
    <property type="match status" value="1"/>
</dbReference>
<dbReference type="SUPFAM" id="SSF50475">
    <property type="entry name" value="FMN-binding split barrel"/>
    <property type="match status" value="1"/>
</dbReference>
<gene>
    <name evidence="1" type="ORF">FE263_10950</name>
</gene>
<organism evidence="1 2">
    <name type="scientific">Lichenicoccus roseus</name>
    <dbReference type="NCBI Taxonomy" id="2683649"/>
    <lineage>
        <taxon>Bacteria</taxon>
        <taxon>Pseudomonadati</taxon>
        <taxon>Pseudomonadota</taxon>
        <taxon>Alphaproteobacteria</taxon>
        <taxon>Acetobacterales</taxon>
        <taxon>Acetobacteraceae</taxon>
        <taxon>Lichenicoccus</taxon>
    </lineage>
</organism>
<dbReference type="AlphaFoldDB" id="A0A5R9J4S9"/>
<dbReference type="PANTHER" id="PTHR35802">
    <property type="entry name" value="PROTEASE SYNTHASE AND SPORULATION PROTEIN PAI 2"/>
    <property type="match status" value="1"/>
</dbReference>
<name>A0A5R9J4S9_9PROT</name>
<dbReference type="PIRSF" id="PIRSF010372">
    <property type="entry name" value="PaiB"/>
    <property type="match status" value="1"/>
</dbReference>
<evidence type="ECO:0000313" key="2">
    <source>
        <dbReference type="Proteomes" id="UP000305654"/>
    </source>
</evidence>
<dbReference type="InterPro" id="IPR007396">
    <property type="entry name" value="TR_PAI2-type"/>
</dbReference>
<sequence length="212" mass="22888">MFIPDEYRLDDAATAYALIGEIRTGSLVTVTPGGLPEVSHLPFLADPPGVAAGAGGTLTGHVDRRNPQWRGLATDPRCLVTFLGPQAHVSPSWYGTRPRAPTWLYVAVHVHGTATLVEDPQALRAMVERLSRELEPAGSGWEPGQIVPYTERLMQYIAGFTIAIERIETQVRLGQANSPEDRRRVLAGLSEGGPGARQVAALIRRLMPLPAG</sequence>
<dbReference type="EMBL" id="VCDI01000003">
    <property type="protein sequence ID" value="TLU72562.1"/>
    <property type="molecule type" value="Genomic_DNA"/>
</dbReference>
<accession>A0A5R9J4S9</accession>
<protein>
    <submittedName>
        <fullName evidence="1">FMN-binding negative transcriptional regulator</fullName>
    </submittedName>
</protein>
<comment type="caution">
    <text evidence="1">The sequence shown here is derived from an EMBL/GenBank/DDBJ whole genome shotgun (WGS) entry which is preliminary data.</text>
</comment>
<dbReference type="RefSeq" id="WP_138326024.1">
    <property type="nucleotide sequence ID" value="NZ_VCDI01000003.1"/>
</dbReference>
<dbReference type="OrthoDB" id="9794948at2"/>
<evidence type="ECO:0000313" key="1">
    <source>
        <dbReference type="EMBL" id="TLU72562.1"/>
    </source>
</evidence>
<dbReference type="InterPro" id="IPR012349">
    <property type="entry name" value="Split_barrel_FMN-bd"/>
</dbReference>
<keyword evidence="2" id="KW-1185">Reference proteome</keyword>
<dbReference type="Pfam" id="PF04299">
    <property type="entry name" value="FMN_bind_2"/>
    <property type="match status" value="1"/>
</dbReference>